<comment type="function">
    <text evidence="8">Also involved in hydrogenase metallocenter assembly, probably by participating in the nickel insertion step. This function in hydrogenase biosynthesis requires chaperone activity and the presence of the metal-binding domain, but not PPIase activity.</text>
</comment>
<evidence type="ECO:0000256" key="10">
    <source>
        <dbReference type="RuleBase" id="RU003915"/>
    </source>
</evidence>
<dbReference type="Pfam" id="PF00254">
    <property type="entry name" value="FKBP_C"/>
    <property type="match status" value="1"/>
</dbReference>
<organism evidence="12 13">
    <name type="scientific">Brevinema andersonii</name>
    <dbReference type="NCBI Taxonomy" id="34097"/>
    <lineage>
        <taxon>Bacteria</taxon>
        <taxon>Pseudomonadati</taxon>
        <taxon>Spirochaetota</taxon>
        <taxon>Spirochaetia</taxon>
        <taxon>Brevinematales</taxon>
        <taxon>Brevinemataceae</taxon>
        <taxon>Brevinema</taxon>
    </lineage>
</organism>
<dbReference type="GO" id="GO:0005737">
    <property type="term" value="C:cytoplasm"/>
    <property type="evidence" value="ECO:0007669"/>
    <property type="project" value="UniProtKB-SubCell"/>
</dbReference>
<proteinExistence type="inferred from homology"/>
<accession>A0A1I1D408</accession>
<dbReference type="AlphaFoldDB" id="A0A1I1D408"/>
<dbReference type="RefSeq" id="WP_092317580.1">
    <property type="nucleotide sequence ID" value="NZ_FOKY01000001.1"/>
</dbReference>
<comment type="similarity">
    <text evidence="3 10">Belongs to the FKBP-type PPIase family.</text>
</comment>
<protein>
    <recommendedName>
        <fullName evidence="10">Peptidyl-prolyl cis-trans isomerase</fullName>
        <ecNumber evidence="10">5.2.1.8</ecNumber>
    </recommendedName>
</protein>
<comment type="catalytic activity">
    <reaction evidence="1 9 10">
        <text>[protein]-peptidylproline (omega=180) = [protein]-peptidylproline (omega=0)</text>
        <dbReference type="Rhea" id="RHEA:16237"/>
        <dbReference type="Rhea" id="RHEA-COMP:10747"/>
        <dbReference type="Rhea" id="RHEA-COMP:10748"/>
        <dbReference type="ChEBI" id="CHEBI:83833"/>
        <dbReference type="ChEBI" id="CHEBI:83834"/>
        <dbReference type="EC" id="5.2.1.8"/>
    </reaction>
</comment>
<gene>
    <name evidence="12" type="ORF">SAMN02745150_00281</name>
</gene>
<dbReference type="PROSITE" id="PS50059">
    <property type="entry name" value="FKBP_PPIASE"/>
    <property type="match status" value="1"/>
</dbReference>
<evidence type="ECO:0000259" key="11">
    <source>
        <dbReference type="PROSITE" id="PS50059"/>
    </source>
</evidence>
<dbReference type="Proteomes" id="UP000240042">
    <property type="component" value="Unassembled WGS sequence"/>
</dbReference>
<reference evidence="13" key="1">
    <citation type="submission" date="2016-10" db="EMBL/GenBank/DDBJ databases">
        <authorList>
            <person name="Varghese N."/>
            <person name="Submissions S."/>
        </authorList>
    </citation>
    <scope>NUCLEOTIDE SEQUENCE [LARGE SCALE GENOMIC DNA]</scope>
    <source>
        <strain evidence="13">ATCC 43811</strain>
    </source>
</reference>
<name>A0A1I1D408_BREAD</name>
<dbReference type="PANTHER" id="PTHR47861:SF3">
    <property type="entry name" value="FKBP-TYPE PEPTIDYL-PROLYL CIS-TRANS ISOMERASE SLYD"/>
    <property type="match status" value="1"/>
</dbReference>
<dbReference type="InterPro" id="IPR046357">
    <property type="entry name" value="PPIase_dom_sf"/>
</dbReference>
<evidence type="ECO:0000256" key="2">
    <source>
        <dbReference type="ARBA" id="ARBA00004496"/>
    </source>
</evidence>
<dbReference type="EMBL" id="FOKY01000001">
    <property type="protein sequence ID" value="SFB69534.1"/>
    <property type="molecule type" value="Genomic_DNA"/>
</dbReference>
<keyword evidence="4" id="KW-0963">Cytoplasm</keyword>
<keyword evidence="6" id="KW-0143">Chaperone</keyword>
<evidence type="ECO:0000256" key="5">
    <source>
        <dbReference type="ARBA" id="ARBA00023110"/>
    </source>
</evidence>
<sequence length="148" mass="15625">MSAKTAKKGDAVKVHYKGTLDDNTVFDSSEGCEPLAFVIGEGHVIPGFENATEGMVIGETKKIHIPSSEAYGDVVEQAVVEIPVGQRLVLLHPETGEPMPVTIVKAENGILTLDGNHPLAGKDLNFEITMVEIGEPESNSGACSCGNH</sequence>
<evidence type="ECO:0000256" key="4">
    <source>
        <dbReference type="ARBA" id="ARBA00022490"/>
    </source>
</evidence>
<dbReference type="EC" id="5.2.1.8" evidence="10"/>
<dbReference type="SUPFAM" id="SSF54534">
    <property type="entry name" value="FKBP-like"/>
    <property type="match status" value="1"/>
</dbReference>
<comment type="subcellular location">
    <subcellularLocation>
        <location evidence="2">Cytoplasm</location>
    </subcellularLocation>
</comment>
<evidence type="ECO:0000256" key="7">
    <source>
        <dbReference type="ARBA" id="ARBA00023235"/>
    </source>
</evidence>
<evidence type="ECO:0000256" key="6">
    <source>
        <dbReference type="ARBA" id="ARBA00023186"/>
    </source>
</evidence>
<evidence type="ECO:0000256" key="8">
    <source>
        <dbReference type="ARBA" id="ARBA00037071"/>
    </source>
</evidence>
<keyword evidence="13" id="KW-1185">Reference proteome</keyword>
<dbReference type="GO" id="GO:0003755">
    <property type="term" value="F:peptidyl-prolyl cis-trans isomerase activity"/>
    <property type="evidence" value="ECO:0007669"/>
    <property type="project" value="UniProtKB-UniRule"/>
</dbReference>
<evidence type="ECO:0000256" key="9">
    <source>
        <dbReference type="PROSITE-ProRule" id="PRU00277"/>
    </source>
</evidence>
<feature type="domain" description="PPIase FKBP-type" evidence="11">
    <location>
        <begin position="9"/>
        <end position="90"/>
    </location>
</feature>
<dbReference type="PANTHER" id="PTHR47861">
    <property type="entry name" value="FKBP-TYPE PEPTIDYL-PROLYL CIS-TRANS ISOMERASE SLYD"/>
    <property type="match status" value="1"/>
</dbReference>
<keyword evidence="7 9" id="KW-0413">Isomerase</keyword>
<evidence type="ECO:0000313" key="12">
    <source>
        <dbReference type="EMBL" id="SFB69534.1"/>
    </source>
</evidence>
<keyword evidence="5 9" id="KW-0697">Rotamase</keyword>
<dbReference type="GO" id="GO:0042026">
    <property type="term" value="P:protein refolding"/>
    <property type="evidence" value="ECO:0007669"/>
    <property type="project" value="UniProtKB-ARBA"/>
</dbReference>
<dbReference type="STRING" id="34097.SAMN02745150_00281"/>
<evidence type="ECO:0000313" key="13">
    <source>
        <dbReference type="Proteomes" id="UP000240042"/>
    </source>
</evidence>
<evidence type="ECO:0000256" key="1">
    <source>
        <dbReference type="ARBA" id="ARBA00000971"/>
    </source>
</evidence>
<dbReference type="InterPro" id="IPR001179">
    <property type="entry name" value="PPIase_FKBP_dom"/>
</dbReference>
<dbReference type="OrthoDB" id="9808891at2"/>
<evidence type="ECO:0000256" key="3">
    <source>
        <dbReference type="ARBA" id="ARBA00006577"/>
    </source>
</evidence>
<dbReference type="Gene3D" id="3.10.50.40">
    <property type="match status" value="1"/>
</dbReference>